<evidence type="ECO:0008006" key="4">
    <source>
        <dbReference type="Google" id="ProtNLM"/>
    </source>
</evidence>
<dbReference type="PANTHER" id="PTHR33365:SF13">
    <property type="entry name" value="TAT PATHWAY SIGNAL SEQUENCE"/>
    <property type="match status" value="1"/>
</dbReference>
<evidence type="ECO:0000313" key="3">
    <source>
        <dbReference type="Proteomes" id="UP000030752"/>
    </source>
</evidence>
<reference evidence="2 3" key="1">
    <citation type="submission" date="2013-03" db="EMBL/GenBank/DDBJ databases">
        <title>The Genome Sequence of Phialophora europaea CBS 101466.</title>
        <authorList>
            <consortium name="The Broad Institute Genomics Platform"/>
            <person name="Cuomo C."/>
            <person name="de Hoog S."/>
            <person name="Gorbushina A."/>
            <person name="Walker B."/>
            <person name="Young S.K."/>
            <person name="Zeng Q."/>
            <person name="Gargeya S."/>
            <person name="Fitzgerald M."/>
            <person name="Haas B."/>
            <person name="Abouelleil A."/>
            <person name="Allen A.W."/>
            <person name="Alvarado L."/>
            <person name="Arachchi H.M."/>
            <person name="Berlin A.M."/>
            <person name="Chapman S.B."/>
            <person name="Gainer-Dewar J."/>
            <person name="Goldberg J."/>
            <person name="Griggs A."/>
            <person name="Gujja S."/>
            <person name="Hansen M."/>
            <person name="Howarth C."/>
            <person name="Imamovic A."/>
            <person name="Ireland A."/>
            <person name="Larimer J."/>
            <person name="McCowan C."/>
            <person name="Murphy C."/>
            <person name="Pearson M."/>
            <person name="Poon T.W."/>
            <person name="Priest M."/>
            <person name="Roberts A."/>
            <person name="Saif S."/>
            <person name="Shea T."/>
            <person name="Sisk P."/>
            <person name="Sykes S."/>
            <person name="Wortman J."/>
            <person name="Nusbaum C."/>
            <person name="Birren B."/>
        </authorList>
    </citation>
    <scope>NUCLEOTIDE SEQUENCE [LARGE SCALE GENOMIC DNA]</scope>
    <source>
        <strain evidence="2 3">CBS 101466</strain>
    </source>
</reference>
<dbReference type="PANTHER" id="PTHR33365">
    <property type="entry name" value="YALI0B05434P"/>
    <property type="match status" value="1"/>
</dbReference>
<evidence type="ECO:0000256" key="1">
    <source>
        <dbReference type="ARBA" id="ARBA00035112"/>
    </source>
</evidence>
<organism evidence="2 3">
    <name type="scientific">Cyphellophora europaea (strain CBS 101466)</name>
    <name type="common">Phialophora europaea</name>
    <dbReference type="NCBI Taxonomy" id="1220924"/>
    <lineage>
        <taxon>Eukaryota</taxon>
        <taxon>Fungi</taxon>
        <taxon>Dikarya</taxon>
        <taxon>Ascomycota</taxon>
        <taxon>Pezizomycotina</taxon>
        <taxon>Eurotiomycetes</taxon>
        <taxon>Chaetothyriomycetidae</taxon>
        <taxon>Chaetothyriales</taxon>
        <taxon>Cyphellophoraceae</taxon>
        <taxon>Cyphellophora</taxon>
    </lineage>
</organism>
<dbReference type="VEuPathDB" id="FungiDB:HMPREF1541_11009"/>
<dbReference type="InParanoid" id="W2S778"/>
<name>W2S778_CYPE1</name>
<dbReference type="GO" id="GO:0043386">
    <property type="term" value="P:mycotoxin biosynthetic process"/>
    <property type="evidence" value="ECO:0007669"/>
    <property type="project" value="InterPro"/>
</dbReference>
<dbReference type="RefSeq" id="XP_008713900.1">
    <property type="nucleotide sequence ID" value="XM_008715678.1"/>
</dbReference>
<sequence>MLEDLDIEYNTIQFNGSFMAENIYRQAASPEVDAAWEALGVNYRPVRIPVERAQEAGLRKDHVQIDPRYGGGYPANVEGLHHLHCLNLVRQTLYFNYDYYRALGDGAFKNNDSIVRLHVTHCLDILRQQLMCHADVGVFGQVWYRPSPDDEIPAPFVDFNTPHKCRNYEDIRKWAEVRQLPRDTPEDFLLPPGPDTVVLDGVP</sequence>
<dbReference type="STRING" id="1220924.W2S778"/>
<dbReference type="OrthoDB" id="3687641at2759"/>
<evidence type="ECO:0000313" key="2">
    <source>
        <dbReference type="EMBL" id="ETN43878.1"/>
    </source>
</evidence>
<accession>W2S778</accession>
<gene>
    <name evidence="2" type="ORF">HMPREF1541_11009</name>
</gene>
<dbReference type="GeneID" id="19978348"/>
<dbReference type="InterPro" id="IPR021765">
    <property type="entry name" value="UstYa-like"/>
</dbReference>
<dbReference type="Pfam" id="PF11807">
    <property type="entry name" value="UstYa"/>
    <property type="match status" value="1"/>
</dbReference>
<comment type="similarity">
    <text evidence="1">Belongs to the ustYa family.</text>
</comment>
<dbReference type="EMBL" id="KB822717">
    <property type="protein sequence ID" value="ETN43878.1"/>
    <property type="molecule type" value="Genomic_DNA"/>
</dbReference>
<keyword evidence="3" id="KW-1185">Reference proteome</keyword>
<dbReference type="AlphaFoldDB" id="W2S778"/>
<dbReference type="HOGENOM" id="CLU_042941_6_4_1"/>
<proteinExistence type="inferred from homology"/>
<dbReference type="Proteomes" id="UP000030752">
    <property type="component" value="Unassembled WGS sequence"/>
</dbReference>
<protein>
    <recommendedName>
        <fullName evidence="4">Tat pathway signal sequence</fullName>
    </recommendedName>
</protein>
<dbReference type="eggNOG" id="ENOG502SI30">
    <property type="taxonomic scope" value="Eukaryota"/>
</dbReference>